<reference evidence="2 3" key="1">
    <citation type="submission" date="2019-12" db="EMBL/GenBank/DDBJ databases">
        <authorList>
            <person name="Alioto T."/>
            <person name="Alioto T."/>
            <person name="Gomez Garrido J."/>
        </authorList>
    </citation>
    <scope>NUCLEOTIDE SEQUENCE [LARGE SCALE GENOMIC DNA]</scope>
</reference>
<proteinExistence type="predicted"/>
<gene>
    <name evidence="2" type="ORF">OLEA9_A118105</name>
</gene>
<dbReference type="SUPFAM" id="SSF52279">
    <property type="entry name" value="Beta-D-glucan exohydrolase, C-terminal domain"/>
    <property type="match status" value="1"/>
</dbReference>
<comment type="caution">
    <text evidence="2">The sequence shown here is derived from an EMBL/GenBank/DDBJ whole genome shotgun (WGS) entry which is preliminary data.</text>
</comment>
<name>A0A8S0RHP9_OLEEU</name>
<sequence>MKNWTKIDRTISSIREKNGENDDSLGLPLLKKAVVGSHASSLGFQCGGWTMAWQGQDGNKNAVGTKIFDGILAAVDPSTEITYSKSLDKNLVKPKYFSYAVVVVQEHPHAKSAGDN</sequence>
<organism evidence="2 3">
    <name type="scientific">Olea europaea subsp. europaea</name>
    <dbReference type="NCBI Taxonomy" id="158383"/>
    <lineage>
        <taxon>Eukaryota</taxon>
        <taxon>Viridiplantae</taxon>
        <taxon>Streptophyta</taxon>
        <taxon>Embryophyta</taxon>
        <taxon>Tracheophyta</taxon>
        <taxon>Spermatophyta</taxon>
        <taxon>Magnoliopsida</taxon>
        <taxon>eudicotyledons</taxon>
        <taxon>Gunneridae</taxon>
        <taxon>Pentapetalae</taxon>
        <taxon>asterids</taxon>
        <taxon>lamiids</taxon>
        <taxon>Lamiales</taxon>
        <taxon>Oleaceae</taxon>
        <taxon>Oleeae</taxon>
        <taxon>Olea</taxon>
    </lineage>
</organism>
<dbReference type="InterPro" id="IPR051915">
    <property type="entry name" value="Cellulose_Degrad_GH3"/>
</dbReference>
<dbReference type="OrthoDB" id="1730990at2759"/>
<dbReference type="PANTHER" id="PTHR30620:SF77">
    <property type="entry name" value="LYSOSOMAL BETA GLUCOSIDASE-LIKE"/>
    <property type="match status" value="1"/>
</dbReference>
<dbReference type="InterPro" id="IPR036881">
    <property type="entry name" value="Glyco_hydro_3_C_sf"/>
</dbReference>
<accession>A0A8S0RHP9</accession>
<dbReference type="GO" id="GO:0008422">
    <property type="term" value="F:beta-glucosidase activity"/>
    <property type="evidence" value="ECO:0007669"/>
    <property type="project" value="TreeGrafter"/>
</dbReference>
<dbReference type="PANTHER" id="PTHR30620">
    <property type="entry name" value="PERIPLASMIC BETA-GLUCOSIDASE-RELATED"/>
    <property type="match status" value="1"/>
</dbReference>
<dbReference type="EMBL" id="CACTIH010003628">
    <property type="protein sequence ID" value="CAA2979312.1"/>
    <property type="molecule type" value="Genomic_DNA"/>
</dbReference>
<protein>
    <submittedName>
        <fullName evidence="2">Lysosomal beta glucosidase-like</fullName>
    </submittedName>
</protein>
<keyword evidence="3" id="KW-1185">Reference proteome</keyword>
<dbReference type="Gramene" id="OE9A118105T1">
    <property type="protein sequence ID" value="OE9A118105C1"/>
    <property type="gene ID" value="OE9A118105"/>
</dbReference>
<keyword evidence="1" id="KW-0378">Hydrolase</keyword>
<dbReference type="Proteomes" id="UP000594638">
    <property type="component" value="Unassembled WGS sequence"/>
</dbReference>
<dbReference type="GO" id="GO:0009251">
    <property type="term" value="P:glucan catabolic process"/>
    <property type="evidence" value="ECO:0007669"/>
    <property type="project" value="TreeGrafter"/>
</dbReference>
<dbReference type="AlphaFoldDB" id="A0A8S0RHP9"/>
<dbReference type="Gene3D" id="3.40.50.1700">
    <property type="entry name" value="Glycoside hydrolase family 3 C-terminal domain"/>
    <property type="match status" value="1"/>
</dbReference>
<evidence type="ECO:0000256" key="1">
    <source>
        <dbReference type="ARBA" id="ARBA00022801"/>
    </source>
</evidence>
<evidence type="ECO:0000313" key="3">
    <source>
        <dbReference type="Proteomes" id="UP000594638"/>
    </source>
</evidence>
<evidence type="ECO:0000313" key="2">
    <source>
        <dbReference type="EMBL" id="CAA2979312.1"/>
    </source>
</evidence>